<dbReference type="AlphaFoldDB" id="A0A2P2J446"/>
<organism evidence="1">
    <name type="scientific">Rhizophora mucronata</name>
    <name type="common">Asiatic mangrove</name>
    <dbReference type="NCBI Taxonomy" id="61149"/>
    <lineage>
        <taxon>Eukaryota</taxon>
        <taxon>Viridiplantae</taxon>
        <taxon>Streptophyta</taxon>
        <taxon>Embryophyta</taxon>
        <taxon>Tracheophyta</taxon>
        <taxon>Spermatophyta</taxon>
        <taxon>Magnoliopsida</taxon>
        <taxon>eudicotyledons</taxon>
        <taxon>Gunneridae</taxon>
        <taxon>Pentapetalae</taxon>
        <taxon>rosids</taxon>
        <taxon>fabids</taxon>
        <taxon>Malpighiales</taxon>
        <taxon>Rhizophoraceae</taxon>
        <taxon>Rhizophora</taxon>
    </lineage>
</organism>
<evidence type="ECO:0000313" key="1">
    <source>
        <dbReference type="EMBL" id="MBW88263.1"/>
    </source>
</evidence>
<dbReference type="EMBL" id="GGEC01007780">
    <property type="protein sequence ID" value="MBW88263.1"/>
    <property type="molecule type" value="Transcribed_RNA"/>
</dbReference>
<name>A0A2P2J446_RHIMU</name>
<accession>A0A2P2J446</accession>
<reference evidence="1" key="1">
    <citation type="submission" date="2018-02" db="EMBL/GenBank/DDBJ databases">
        <title>Rhizophora mucronata_Transcriptome.</title>
        <authorList>
            <person name="Meera S.P."/>
            <person name="Sreeshan A."/>
            <person name="Augustine A."/>
        </authorList>
    </citation>
    <scope>NUCLEOTIDE SEQUENCE</scope>
    <source>
        <tissue evidence="1">Leaf</tissue>
    </source>
</reference>
<proteinExistence type="predicted"/>
<sequence length="84" mass="9550">MFSRHINGGAEPQGKGKILCDCLNLFTSIYMMGIYHSALHFRVTYIQEKPLFLFLLNIFNCILGKPCYISCSHCCCQQSQPQGQ</sequence>
<protein>
    <submittedName>
        <fullName evidence="1">TVP38/TMEM64 family membrane protein slr0305-like</fullName>
    </submittedName>
</protein>